<dbReference type="InterPro" id="IPR035985">
    <property type="entry name" value="Ubiquitin-activating_enz"/>
</dbReference>
<dbReference type="SUPFAM" id="SSF69572">
    <property type="entry name" value="Activating enzymes of the ubiquitin-like proteins"/>
    <property type="match status" value="1"/>
</dbReference>
<dbReference type="Gene3D" id="3.40.50.720">
    <property type="entry name" value="NAD(P)-binding Rossmann-like Domain"/>
    <property type="match status" value="1"/>
</dbReference>
<keyword evidence="3" id="KW-1185">Reference proteome</keyword>
<dbReference type="GO" id="GO:0061503">
    <property type="term" value="F:tRNA threonylcarbamoyladenosine dehydratase"/>
    <property type="evidence" value="ECO:0007669"/>
    <property type="project" value="TreeGrafter"/>
</dbReference>
<dbReference type="PANTHER" id="PTHR43267:SF1">
    <property type="entry name" value="TRNA THREONYLCARBAMOYLADENOSINE DEHYDRATASE"/>
    <property type="match status" value="1"/>
</dbReference>
<name>E3CZV7_9BACT</name>
<evidence type="ECO:0000313" key="2">
    <source>
        <dbReference type="EMBL" id="EFQ22889.1"/>
    </source>
</evidence>
<dbReference type="eggNOG" id="COG0476">
    <property type="taxonomic scope" value="Bacteria"/>
</dbReference>
<evidence type="ECO:0000313" key="3">
    <source>
        <dbReference type="Proteomes" id="UP000005096"/>
    </source>
</evidence>
<dbReference type="RefSeq" id="WP_006300042.1">
    <property type="nucleotide sequence ID" value="NZ_CM001022.1"/>
</dbReference>
<dbReference type="InterPro" id="IPR045886">
    <property type="entry name" value="ThiF/MoeB/HesA"/>
</dbReference>
<dbReference type="CDD" id="cd00757">
    <property type="entry name" value="ThiF_MoeB_HesA_family"/>
    <property type="match status" value="1"/>
</dbReference>
<gene>
    <name evidence="2" type="ORF">Apau_0455</name>
</gene>
<accession>E3CZV7</accession>
<dbReference type="PaxDb" id="584708-Apau_0455"/>
<dbReference type="Proteomes" id="UP000005096">
    <property type="component" value="Chromosome"/>
</dbReference>
<dbReference type="STRING" id="584708.Apau_0455"/>
<dbReference type="InterPro" id="IPR000594">
    <property type="entry name" value="ThiF_NAD_FAD-bd"/>
</dbReference>
<reference evidence="2 3" key="1">
    <citation type="journal article" date="2010" name="Stand. Genomic Sci.">
        <title>Non-contiguous finished genome sequence of Aminomonas paucivorans type strain (GLU-3).</title>
        <authorList>
            <person name="Pitluck S."/>
            <person name="Yasawong M."/>
            <person name="Held B."/>
            <person name="Lapidus A."/>
            <person name="Nolan M."/>
            <person name="Copeland A."/>
            <person name="Lucas S."/>
            <person name="Del Rio T.G."/>
            <person name="Tice H."/>
            <person name="Cheng J.F."/>
            <person name="Chertkov O."/>
            <person name="Goodwin L."/>
            <person name="Tapia R."/>
            <person name="Han C."/>
            <person name="Liolios K."/>
            <person name="Ivanova N."/>
            <person name="Mavromatis K."/>
            <person name="Ovchinnikova G."/>
            <person name="Pati A."/>
            <person name="Chen A."/>
            <person name="Palaniappan K."/>
            <person name="Land M."/>
            <person name="Hauser L."/>
            <person name="Chang Y.J."/>
            <person name="Jeffries C.D."/>
            <person name="Pukall R."/>
            <person name="Spring S."/>
            <person name="Rohde M."/>
            <person name="Sikorski J."/>
            <person name="Goker M."/>
            <person name="Woyke T."/>
            <person name="Bristow J."/>
            <person name="Eisen J.A."/>
            <person name="Markowitz V."/>
            <person name="Hugenholtz P."/>
            <person name="Kyrpides N.C."/>
            <person name="Klenk H.P."/>
        </authorList>
    </citation>
    <scope>NUCLEOTIDE SEQUENCE [LARGE SCALE GENOMIC DNA]</scope>
    <source>
        <strain evidence="2 3">DSM 12260</strain>
    </source>
</reference>
<proteinExistence type="predicted"/>
<dbReference type="HOGENOM" id="CLU_013325_10_4_0"/>
<dbReference type="PANTHER" id="PTHR43267">
    <property type="entry name" value="TRNA THREONYLCARBAMOYLADENOSINE DEHYDRATASE"/>
    <property type="match status" value="1"/>
</dbReference>
<dbReference type="GO" id="GO:0008641">
    <property type="term" value="F:ubiquitin-like modifier activating enzyme activity"/>
    <property type="evidence" value="ECO:0007669"/>
    <property type="project" value="InterPro"/>
</dbReference>
<dbReference type="Pfam" id="PF00899">
    <property type="entry name" value="ThiF"/>
    <property type="match status" value="1"/>
</dbReference>
<feature type="domain" description="THIF-type NAD/FAD binding fold" evidence="1">
    <location>
        <begin position="52"/>
        <end position="273"/>
    </location>
</feature>
<organism evidence="2 3">
    <name type="scientific">Aminomonas paucivorans DSM 12260</name>
    <dbReference type="NCBI Taxonomy" id="584708"/>
    <lineage>
        <taxon>Bacteria</taxon>
        <taxon>Thermotogati</taxon>
        <taxon>Synergistota</taxon>
        <taxon>Synergistia</taxon>
        <taxon>Synergistales</taxon>
        <taxon>Synergistaceae</taxon>
        <taxon>Aminomonas</taxon>
    </lineage>
</organism>
<protein>
    <submittedName>
        <fullName evidence="2">UBA/THIF-type NAD/FAD binding protein</fullName>
    </submittedName>
</protein>
<dbReference type="AlphaFoldDB" id="E3CZV7"/>
<evidence type="ECO:0000259" key="1">
    <source>
        <dbReference type="Pfam" id="PF00899"/>
    </source>
</evidence>
<sequence>MEMRDLWARGEERDGVVLVPLGAVREAARCWGVSPREAEIRVLEAGACPARYERNLGTLGREGQLRLLRSAVAVAGCGGLGGYLAELLARAGVGRLVLADGDVFGESNLNRQLCCTEADLGRPKVRVAAERVGRVNGAVEVRVLEAYVDEAGADAFLEGCDLAVDGLDNQTARRVLHRACGRRGIPFVHGAIGGFWAQVAVFRPGEPSLWDLWGDGPDRGVELRTGNPPFTPALAAAVQAAEAVKLLTGVGTPLRGTLLWFDLAEGTSQPLRYAPESGSPGATRS</sequence>
<dbReference type="GO" id="GO:0061504">
    <property type="term" value="P:cyclic threonylcarbamoyladenosine biosynthetic process"/>
    <property type="evidence" value="ECO:0007669"/>
    <property type="project" value="TreeGrafter"/>
</dbReference>
<dbReference type="EMBL" id="CM001022">
    <property type="protein sequence ID" value="EFQ22889.1"/>
    <property type="molecule type" value="Genomic_DNA"/>
</dbReference>